<name>A0A921UVW8_SORBI</name>
<sequence length="93" mass="10024">MWSSSSHSMHGPLGADVELVLVHCRHQRSDAQRLHLSEVAVEGQVVVADEVYVDVEVGAGDDAEVLVLLVMVLLEARAAAHTLVELHESTCEA</sequence>
<reference evidence="1" key="1">
    <citation type="journal article" date="2019" name="BMC Genomics">
        <title>A new reference genome for Sorghum bicolor reveals high levels of sequence similarity between sweet and grain genotypes: implications for the genetics of sugar metabolism.</title>
        <authorList>
            <person name="Cooper E.A."/>
            <person name="Brenton Z.W."/>
            <person name="Flinn B.S."/>
            <person name="Jenkins J."/>
            <person name="Shu S."/>
            <person name="Flowers D."/>
            <person name="Luo F."/>
            <person name="Wang Y."/>
            <person name="Xia P."/>
            <person name="Barry K."/>
            <person name="Daum C."/>
            <person name="Lipzen A."/>
            <person name="Yoshinaga Y."/>
            <person name="Schmutz J."/>
            <person name="Saski C."/>
            <person name="Vermerris W."/>
            <person name="Kresovich S."/>
        </authorList>
    </citation>
    <scope>NUCLEOTIDE SEQUENCE</scope>
</reference>
<comment type="caution">
    <text evidence="1">The sequence shown here is derived from an EMBL/GenBank/DDBJ whole genome shotgun (WGS) entry which is preliminary data.</text>
</comment>
<accession>A0A921UVW8</accession>
<dbReference type="AlphaFoldDB" id="A0A921UVW8"/>
<gene>
    <name evidence="1" type="ORF">BDA96_02G360400</name>
</gene>
<reference evidence="1" key="2">
    <citation type="submission" date="2020-10" db="EMBL/GenBank/DDBJ databases">
        <authorList>
            <person name="Cooper E.A."/>
            <person name="Brenton Z.W."/>
            <person name="Flinn B.S."/>
            <person name="Jenkins J."/>
            <person name="Shu S."/>
            <person name="Flowers D."/>
            <person name="Luo F."/>
            <person name="Wang Y."/>
            <person name="Xia P."/>
            <person name="Barry K."/>
            <person name="Daum C."/>
            <person name="Lipzen A."/>
            <person name="Yoshinaga Y."/>
            <person name="Schmutz J."/>
            <person name="Saski C."/>
            <person name="Vermerris W."/>
            <person name="Kresovich S."/>
        </authorList>
    </citation>
    <scope>NUCLEOTIDE SEQUENCE</scope>
</reference>
<evidence type="ECO:0000313" key="1">
    <source>
        <dbReference type="EMBL" id="KAG0545425.1"/>
    </source>
</evidence>
<dbReference type="Proteomes" id="UP000807115">
    <property type="component" value="Chromosome 2"/>
</dbReference>
<evidence type="ECO:0000313" key="2">
    <source>
        <dbReference type="Proteomes" id="UP000807115"/>
    </source>
</evidence>
<dbReference type="EMBL" id="CM027681">
    <property type="protein sequence ID" value="KAG0545425.1"/>
    <property type="molecule type" value="Genomic_DNA"/>
</dbReference>
<protein>
    <submittedName>
        <fullName evidence="1">Uncharacterized protein</fullName>
    </submittedName>
</protein>
<proteinExistence type="predicted"/>
<organism evidence="1 2">
    <name type="scientific">Sorghum bicolor</name>
    <name type="common">Sorghum</name>
    <name type="synonym">Sorghum vulgare</name>
    <dbReference type="NCBI Taxonomy" id="4558"/>
    <lineage>
        <taxon>Eukaryota</taxon>
        <taxon>Viridiplantae</taxon>
        <taxon>Streptophyta</taxon>
        <taxon>Embryophyta</taxon>
        <taxon>Tracheophyta</taxon>
        <taxon>Spermatophyta</taxon>
        <taxon>Magnoliopsida</taxon>
        <taxon>Liliopsida</taxon>
        <taxon>Poales</taxon>
        <taxon>Poaceae</taxon>
        <taxon>PACMAD clade</taxon>
        <taxon>Panicoideae</taxon>
        <taxon>Andropogonodae</taxon>
        <taxon>Andropogoneae</taxon>
        <taxon>Sorghinae</taxon>
        <taxon>Sorghum</taxon>
    </lineage>
</organism>